<protein>
    <submittedName>
        <fullName evidence="2">Uncharacterized protein</fullName>
    </submittedName>
</protein>
<gene>
    <name evidence="2" type="ORF">NPIL_432051</name>
</gene>
<dbReference type="AlphaFoldDB" id="A0A8X6U769"/>
<evidence type="ECO:0000313" key="3">
    <source>
        <dbReference type="Proteomes" id="UP000887013"/>
    </source>
</evidence>
<comment type="caution">
    <text evidence="2">The sequence shown here is derived from an EMBL/GenBank/DDBJ whole genome shotgun (WGS) entry which is preliminary data.</text>
</comment>
<organism evidence="2 3">
    <name type="scientific">Nephila pilipes</name>
    <name type="common">Giant wood spider</name>
    <name type="synonym">Nephila maculata</name>
    <dbReference type="NCBI Taxonomy" id="299642"/>
    <lineage>
        <taxon>Eukaryota</taxon>
        <taxon>Metazoa</taxon>
        <taxon>Ecdysozoa</taxon>
        <taxon>Arthropoda</taxon>
        <taxon>Chelicerata</taxon>
        <taxon>Arachnida</taxon>
        <taxon>Araneae</taxon>
        <taxon>Araneomorphae</taxon>
        <taxon>Entelegynae</taxon>
        <taxon>Araneoidea</taxon>
        <taxon>Nephilidae</taxon>
        <taxon>Nephila</taxon>
    </lineage>
</organism>
<name>A0A8X6U769_NEPPI</name>
<dbReference type="Proteomes" id="UP000887013">
    <property type="component" value="Unassembled WGS sequence"/>
</dbReference>
<sequence>MASTMNTSETLDDTNAPPTIASPSTKLAVEEKKLEESTANPAATAVEKVPQLSTDATPEENENFFAANAEGD</sequence>
<feature type="compositionally biased region" description="Low complexity" evidence="1">
    <location>
        <begin position="63"/>
        <end position="72"/>
    </location>
</feature>
<reference evidence="2" key="1">
    <citation type="submission" date="2020-08" db="EMBL/GenBank/DDBJ databases">
        <title>Multicomponent nature underlies the extraordinary mechanical properties of spider dragline silk.</title>
        <authorList>
            <person name="Kono N."/>
            <person name="Nakamura H."/>
            <person name="Mori M."/>
            <person name="Yoshida Y."/>
            <person name="Ohtoshi R."/>
            <person name="Malay A.D."/>
            <person name="Moran D.A.P."/>
            <person name="Tomita M."/>
            <person name="Numata K."/>
            <person name="Arakawa K."/>
        </authorList>
    </citation>
    <scope>NUCLEOTIDE SEQUENCE</scope>
</reference>
<feature type="region of interest" description="Disordered" evidence="1">
    <location>
        <begin position="1"/>
        <end position="72"/>
    </location>
</feature>
<dbReference type="EMBL" id="BMAW01120174">
    <property type="protein sequence ID" value="GFT87993.1"/>
    <property type="molecule type" value="Genomic_DNA"/>
</dbReference>
<evidence type="ECO:0000256" key="1">
    <source>
        <dbReference type="SAM" id="MobiDB-lite"/>
    </source>
</evidence>
<keyword evidence="3" id="KW-1185">Reference proteome</keyword>
<evidence type="ECO:0000313" key="2">
    <source>
        <dbReference type="EMBL" id="GFT87993.1"/>
    </source>
</evidence>
<proteinExistence type="predicted"/>
<accession>A0A8X6U769</accession>